<dbReference type="InterPro" id="IPR020904">
    <property type="entry name" value="Sc_DH/Rdtase_CS"/>
</dbReference>
<dbReference type="PRINTS" id="PR00081">
    <property type="entry name" value="GDHRDH"/>
</dbReference>
<geneLocation type="plasmid" evidence="4 5">
    <name>unnamed2</name>
</geneLocation>
<evidence type="ECO:0000256" key="3">
    <source>
        <dbReference type="ARBA" id="ARBA00023027"/>
    </source>
</evidence>
<dbReference type="Proteomes" id="UP000501849">
    <property type="component" value="Plasmid unnamed2"/>
</dbReference>
<protein>
    <submittedName>
        <fullName evidence="4">NAD(P)-dependent oxidoreductase</fullName>
    </submittedName>
</protein>
<keyword evidence="4" id="KW-0614">Plasmid</keyword>
<dbReference type="PROSITE" id="PS00061">
    <property type="entry name" value="ADH_SHORT"/>
    <property type="match status" value="1"/>
</dbReference>
<dbReference type="KEGG" id="mfre:EXE63_01935"/>
<dbReference type="InterPro" id="IPR036291">
    <property type="entry name" value="NAD(P)-bd_dom_sf"/>
</dbReference>
<comment type="similarity">
    <text evidence="1">Belongs to the short-chain dehydrogenases/reductases (SDR) family.</text>
</comment>
<proteinExistence type="inferred from homology"/>
<keyword evidence="5" id="KW-1185">Reference proteome</keyword>
<dbReference type="EMBL" id="CP038798">
    <property type="protein sequence ID" value="QIV79816.1"/>
    <property type="molecule type" value="Genomic_DNA"/>
</dbReference>
<dbReference type="SUPFAM" id="SSF51735">
    <property type="entry name" value="NAD(P)-binding Rossmann-fold domains"/>
    <property type="match status" value="1"/>
</dbReference>
<keyword evidence="3" id="KW-0520">NAD</keyword>
<dbReference type="PANTHER" id="PTHR24321:SF8">
    <property type="entry name" value="ESTRADIOL 17-BETA-DEHYDROGENASE 8-RELATED"/>
    <property type="match status" value="1"/>
</dbReference>
<dbReference type="PRINTS" id="PR00080">
    <property type="entry name" value="SDRFAMILY"/>
</dbReference>
<dbReference type="AlphaFoldDB" id="A0A6H0RY26"/>
<dbReference type="RefSeq" id="WP_168140559.1">
    <property type="nucleotide sequence ID" value="NZ_CP038798.1"/>
</dbReference>
<evidence type="ECO:0000256" key="1">
    <source>
        <dbReference type="ARBA" id="ARBA00006484"/>
    </source>
</evidence>
<evidence type="ECO:0000256" key="2">
    <source>
        <dbReference type="ARBA" id="ARBA00023002"/>
    </source>
</evidence>
<sequence>MAEQILGKVAFVSGAARGIGRAVAIRLAQEGADVIAVDAAKAVPSQGGPAATPEDLAETVRMVEKLGRRIISRQADVSDLSTLTEVVEEGTAELGRLDIVVANAGVGGNPAPLTAISAQEWQNVLATNLTGMFNTARATVPHIISGGQGGSVVLVSSSMALRAQPGMGPYTSAKSGLAGLMQTLALELGEHLIRVNSVHPTTVRTPLLLSDANLRLFRPDLENPTAADAEPAFRTINVLPVPYVEPEDVANAVYFLASDEARYVTGVRLPVDAGYALK</sequence>
<dbReference type="GO" id="GO:0016491">
    <property type="term" value="F:oxidoreductase activity"/>
    <property type="evidence" value="ECO:0007669"/>
    <property type="project" value="UniProtKB-KW"/>
</dbReference>
<name>A0A6H0RY26_9MYCO</name>
<dbReference type="CDD" id="cd05233">
    <property type="entry name" value="SDR_c"/>
    <property type="match status" value="1"/>
</dbReference>
<dbReference type="NCBIfam" id="TIGR03971">
    <property type="entry name" value="SDR_subfam_1"/>
    <property type="match status" value="1"/>
</dbReference>
<dbReference type="FunFam" id="3.40.50.720:FF:000084">
    <property type="entry name" value="Short-chain dehydrogenase reductase"/>
    <property type="match status" value="1"/>
</dbReference>
<gene>
    <name evidence="4" type="ORF">EXE63_01935</name>
</gene>
<dbReference type="InterPro" id="IPR002347">
    <property type="entry name" value="SDR_fam"/>
</dbReference>
<accession>A0A6H0RY26</accession>
<dbReference type="Pfam" id="PF13561">
    <property type="entry name" value="adh_short_C2"/>
    <property type="match status" value="1"/>
</dbReference>
<dbReference type="PANTHER" id="PTHR24321">
    <property type="entry name" value="DEHYDROGENASES, SHORT CHAIN"/>
    <property type="match status" value="1"/>
</dbReference>
<evidence type="ECO:0000313" key="5">
    <source>
        <dbReference type="Proteomes" id="UP000501849"/>
    </source>
</evidence>
<dbReference type="NCBIfam" id="NF009467">
    <property type="entry name" value="PRK12826.1-3"/>
    <property type="match status" value="1"/>
</dbReference>
<keyword evidence="2" id="KW-0560">Oxidoreductase</keyword>
<dbReference type="InterPro" id="IPR023985">
    <property type="entry name" value="SDR_subfam_1"/>
</dbReference>
<reference evidence="4 5" key="1">
    <citation type="submission" date="2019-04" db="EMBL/GenBank/DDBJ databases">
        <title>Draft, Whole-Genome Sequence of the Anthracene-degrading Mycobacterium frederiksbergense LB501T, Isolated from a Polycyclic Aromatic Hydrocarbon (PAH)-Contaminated Soil.</title>
        <authorList>
            <person name="Augelletti F."/>
        </authorList>
    </citation>
    <scope>NUCLEOTIDE SEQUENCE [LARGE SCALE GENOMIC DNA]</scope>
    <source>
        <strain evidence="4 5">LB 501T</strain>
        <plasmid evidence="4 5">unnamed2</plasmid>
    </source>
</reference>
<organism evidence="4 5">
    <name type="scientific">Mycolicibacterium frederiksbergense</name>
    <dbReference type="NCBI Taxonomy" id="117567"/>
    <lineage>
        <taxon>Bacteria</taxon>
        <taxon>Bacillati</taxon>
        <taxon>Actinomycetota</taxon>
        <taxon>Actinomycetes</taxon>
        <taxon>Mycobacteriales</taxon>
        <taxon>Mycobacteriaceae</taxon>
        <taxon>Mycolicibacterium</taxon>
    </lineage>
</organism>
<dbReference type="Gene3D" id="3.40.50.720">
    <property type="entry name" value="NAD(P)-binding Rossmann-like Domain"/>
    <property type="match status" value="1"/>
</dbReference>
<evidence type="ECO:0000313" key="4">
    <source>
        <dbReference type="EMBL" id="QIV79816.1"/>
    </source>
</evidence>